<dbReference type="STRING" id="218821.SAMN05421837_112233"/>
<keyword evidence="5 9" id="KW-0223">Dioxygenase</keyword>
<feature type="binding site" evidence="9">
    <location>
        <position position="101"/>
    </location>
    <ligand>
        <name>Fe(2+)</name>
        <dbReference type="ChEBI" id="CHEBI:29033"/>
    </ligand>
</feature>
<comment type="function">
    <text evidence="9">Catalyzes 2 different reactions between oxygene and the acireductone 1,2-dihydroxy-3-keto-5-methylthiopentene (DHK-MTPene) depending upon the metal bound in the active site. Fe-containing acireductone dioxygenase (Fe-ARD) produces formate and 2-keto-4-methylthiobutyrate (KMTB), the alpha-ketoacid precursor of methionine in the methionine recycle pathway. Ni-containing acireductone dioxygenase (Ni-ARD) produces methylthiopropionate, carbon monoxide and formate, and does not lie on the methionine recycle pathway.</text>
</comment>
<dbReference type="UniPathway" id="UPA00904">
    <property type="reaction ID" value="UER00878"/>
</dbReference>
<feature type="binding site" evidence="9">
    <location>
        <position position="107"/>
    </location>
    <ligand>
        <name>Ni(2+)</name>
        <dbReference type="ChEBI" id="CHEBI:49786"/>
    </ligand>
</feature>
<dbReference type="PANTHER" id="PTHR23418:SF0">
    <property type="entry name" value="ACIREDUCTONE DIOXYGENASE"/>
    <property type="match status" value="1"/>
</dbReference>
<name>A0A1H5RFJ0_9PSEU</name>
<evidence type="ECO:0000256" key="1">
    <source>
        <dbReference type="ARBA" id="ARBA00000428"/>
    </source>
</evidence>
<proteinExistence type="inferred from homology"/>
<dbReference type="GO" id="GO:0005506">
    <property type="term" value="F:iron ion binding"/>
    <property type="evidence" value="ECO:0007669"/>
    <property type="project" value="UniProtKB-UniRule"/>
</dbReference>
<evidence type="ECO:0000313" key="11">
    <source>
        <dbReference type="Proteomes" id="UP000198878"/>
    </source>
</evidence>
<dbReference type="GO" id="GO:0010309">
    <property type="term" value="F:acireductone dioxygenase [iron(II)-requiring] activity"/>
    <property type="evidence" value="ECO:0007669"/>
    <property type="project" value="UniProtKB-UniRule"/>
</dbReference>
<gene>
    <name evidence="9" type="primary">mtnD</name>
    <name evidence="10" type="ORF">SAMN05421837_112233</name>
</gene>
<dbReference type="PANTHER" id="PTHR23418">
    <property type="entry name" value="ACIREDUCTONE DIOXYGENASE"/>
    <property type="match status" value="1"/>
</dbReference>
<dbReference type="SUPFAM" id="SSF51182">
    <property type="entry name" value="RmlC-like cupins"/>
    <property type="match status" value="1"/>
</dbReference>
<keyword evidence="7 9" id="KW-0408">Iron</keyword>
<comment type="cofactor">
    <cofactor evidence="9">
        <name>Fe(2+)</name>
        <dbReference type="ChEBI" id="CHEBI:29033"/>
    </cofactor>
    <text evidence="9">Binds 1 Fe(2+) cation per monomer.</text>
</comment>
<dbReference type="InterPro" id="IPR004313">
    <property type="entry name" value="ARD"/>
</dbReference>
<dbReference type="Gene3D" id="2.60.120.10">
    <property type="entry name" value="Jelly Rolls"/>
    <property type="match status" value="1"/>
</dbReference>
<evidence type="ECO:0000313" key="10">
    <source>
        <dbReference type="EMBL" id="SEF37120.1"/>
    </source>
</evidence>
<feature type="binding site" evidence="9">
    <location>
        <position position="145"/>
    </location>
    <ligand>
        <name>Fe(2+)</name>
        <dbReference type="ChEBI" id="CHEBI:29033"/>
    </ligand>
</feature>
<keyword evidence="3 9" id="KW-0028">Amino-acid biosynthesis</keyword>
<keyword evidence="6 9" id="KW-0560">Oxidoreductase</keyword>
<feature type="binding site" evidence="9">
    <location>
        <position position="107"/>
    </location>
    <ligand>
        <name>Fe(2+)</name>
        <dbReference type="ChEBI" id="CHEBI:29033"/>
    </ligand>
</feature>
<dbReference type="EC" id="1.13.11.53" evidence="9"/>
<dbReference type="CDD" id="cd02232">
    <property type="entry name" value="cupin_ARD"/>
    <property type="match status" value="1"/>
</dbReference>
<evidence type="ECO:0000256" key="2">
    <source>
        <dbReference type="ARBA" id="ARBA00022596"/>
    </source>
</evidence>
<feature type="binding site" evidence="9">
    <location>
        <position position="103"/>
    </location>
    <ligand>
        <name>Ni(2+)</name>
        <dbReference type="ChEBI" id="CHEBI:49786"/>
    </ligand>
</feature>
<dbReference type="Proteomes" id="UP000198878">
    <property type="component" value="Unassembled WGS sequence"/>
</dbReference>
<keyword evidence="4 9" id="KW-0479">Metal-binding</keyword>
<comment type="subunit">
    <text evidence="9">Monomer.</text>
</comment>
<protein>
    <recommendedName>
        <fullName evidence="9">Acireductone dioxygenase</fullName>
    </recommendedName>
    <alternativeName>
        <fullName evidence="9">1,2-dihydroxy-3-keto-5-methylthiopentene dioxygenase</fullName>
        <shortName evidence="9">DHK-MTPene dioxygenase</shortName>
    </alternativeName>
    <alternativeName>
        <fullName evidence="9">Acireductone dioxygenase (Fe(2+)-requiring)</fullName>
        <shortName evidence="9">ARD'</shortName>
        <shortName evidence="9">Fe-ARD</shortName>
        <ecNumber evidence="9">1.13.11.54</ecNumber>
    </alternativeName>
    <alternativeName>
        <fullName evidence="9">Acireductone dioxygenase (Ni(2+)-requiring)</fullName>
        <shortName evidence="9">ARD</shortName>
        <shortName evidence="9">Ni-ARD</shortName>
        <ecNumber evidence="9">1.13.11.53</ecNumber>
    </alternativeName>
</protein>
<feature type="site" description="Important to generate the dianion" evidence="9">
    <location>
        <position position="109"/>
    </location>
</feature>
<feature type="site" description="May play a role in metal incorporation in vivo" evidence="9">
    <location>
        <position position="100"/>
    </location>
</feature>
<feature type="binding site" evidence="9">
    <location>
        <position position="103"/>
    </location>
    <ligand>
        <name>Fe(2+)</name>
        <dbReference type="ChEBI" id="CHEBI:29033"/>
    </ligand>
</feature>
<evidence type="ECO:0000256" key="4">
    <source>
        <dbReference type="ARBA" id="ARBA00022723"/>
    </source>
</evidence>
<comment type="catalytic activity">
    <reaction evidence="9">
        <text>1,2-dihydroxy-5-(methylsulfanyl)pent-1-en-3-one + O2 = 3-(methylsulfanyl)propanoate + CO + formate + 2 H(+)</text>
        <dbReference type="Rhea" id="RHEA:14161"/>
        <dbReference type="ChEBI" id="CHEBI:15378"/>
        <dbReference type="ChEBI" id="CHEBI:15379"/>
        <dbReference type="ChEBI" id="CHEBI:15740"/>
        <dbReference type="ChEBI" id="CHEBI:17245"/>
        <dbReference type="ChEBI" id="CHEBI:49016"/>
        <dbReference type="ChEBI" id="CHEBI:49252"/>
        <dbReference type="EC" id="1.13.11.53"/>
    </reaction>
</comment>
<dbReference type="InterPro" id="IPR023956">
    <property type="entry name" value="ARD_bac"/>
</dbReference>
<comment type="similarity">
    <text evidence="9">Belongs to the acireductone dioxygenase (ARD) family.</text>
</comment>
<sequence length="190" mass="21258">MTLLHVMSDTDRNDVRLSTHDRAAIAEHLRPHDITLSTWRAVPLPGEPSEVDIITRYEQPARQLTREAGYEVVDVVSLRPGSDAETRKRAAEARAKFLAEHSHDEDEVRFFAHGFGCFYLHLDDRVHAVVCGPGDLLAVPAGIPHWFDMGENPNFSAIRFFRTAGGWVGNFTGDDIASRMPSLDELLDIP</sequence>
<organism evidence="10 11">
    <name type="scientific">Amycolatopsis pretoriensis</name>
    <dbReference type="NCBI Taxonomy" id="218821"/>
    <lineage>
        <taxon>Bacteria</taxon>
        <taxon>Bacillati</taxon>
        <taxon>Actinomycetota</taxon>
        <taxon>Actinomycetes</taxon>
        <taxon>Pseudonocardiales</taxon>
        <taxon>Pseudonocardiaceae</taxon>
        <taxon>Amycolatopsis</taxon>
    </lineage>
</organism>
<dbReference type="GO" id="GO:0016151">
    <property type="term" value="F:nickel cation binding"/>
    <property type="evidence" value="ECO:0007669"/>
    <property type="project" value="UniProtKB-UniRule"/>
</dbReference>
<dbReference type="AlphaFoldDB" id="A0A1H5RFJ0"/>
<evidence type="ECO:0000256" key="5">
    <source>
        <dbReference type="ARBA" id="ARBA00022964"/>
    </source>
</evidence>
<feature type="site" description="May play a role in transmitting local conformational changes" evidence="9">
    <location>
        <position position="106"/>
    </location>
</feature>
<dbReference type="HAMAP" id="MF_01682">
    <property type="entry name" value="Salvage_MtnD"/>
    <property type="match status" value="1"/>
</dbReference>
<comment type="cofactor">
    <cofactor evidence="9">
        <name>Ni(2+)</name>
        <dbReference type="ChEBI" id="CHEBI:49786"/>
    </cofactor>
    <text evidence="9">Binds 1 nickel ion per monomer.</text>
</comment>
<keyword evidence="2 9" id="KW-0533">Nickel</keyword>
<dbReference type="EC" id="1.13.11.54" evidence="9"/>
<dbReference type="InterPro" id="IPR014710">
    <property type="entry name" value="RmlC-like_jellyroll"/>
</dbReference>
<comment type="catalytic activity">
    <reaction evidence="1 9">
        <text>1,2-dihydroxy-5-(methylsulfanyl)pent-1-en-3-one + O2 = 4-methylsulfanyl-2-oxobutanoate + formate + 2 H(+)</text>
        <dbReference type="Rhea" id="RHEA:24504"/>
        <dbReference type="ChEBI" id="CHEBI:15378"/>
        <dbReference type="ChEBI" id="CHEBI:15379"/>
        <dbReference type="ChEBI" id="CHEBI:15740"/>
        <dbReference type="ChEBI" id="CHEBI:16723"/>
        <dbReference type="ChEBI" id="CHEBI:49252"/>
        <dbReference type="EC" id="1.13.11.54"/>
    </reaction>
</comment>
<dbReference type="OrthoDB" id="9795636at2"/>
<dbReference type="RefSeq" id="WP_086676648.1">
    <property type="nucleotide sequence ID" value="NZ_FNUJ01000012.1"/>
</dbReference>
<dbReference type="InterPro" id="IPR011051">
    <property type="entry name" value="RmlC_Cupin_sf"/>
</dbReference>
<evidence type="ECO:0000256" key="7">
    <source>
        <dbReference type="ARBA" id="ARBA00023004"/>
    </source>
</evidence>
<dbReference type="EMBL" id="FNUJ01000012">
    <property type="protein sequence ID" value="SEF37120.1"/>
    <property type="molecule type" value="Genomic_DNA"/>
</dbReference>
<feature type="binding site" evidence="9">
    <location>
        <position position="101"/>
    </location>
    <ligand>
        <name>Ni(2+)</name>
        <dbReference type="ChEBI" id="CHEBI:49786"/>
    </ligand>
</feature>
<comment type="pathway">
    <text evidence="9">Amino-acid biosynthesis; L-methionine biosynthesis via salvage pathway; L-methionine from S-methyl-5-thio-alpha-D-ribose 1-phosphate: step 5/6.</text>
</comment>
<dbReference type="GO" id="GO:0010308">
    <property type="term" value="F:acireductone dioxygenase (Ni2+-requiring) activity"/>
    <property type="evidence" value="ECO:0007669"/>
    <property type="project" value="UniProtKB-UniRule"/>
</dbReference>
<evidence type="ECO:0000256" key="8">
    <source>
        <dbReference type="ARBA" id="ARBA00023167"/>
    </source>
</evidence>
<evidence type="ECO:0000256" key="6">
    <source>
        <dbReference type="ARBA" id="ARBA00023002"/>
    </source>
</evidence>
<dbReference type="GO" id="GO:0019284">
    <property type="term" value="P:L-methionine salvage from S-adenosylmethionine"/>
    <property type="evidence" value="ECO:0007669"/>
    <property type="project" value="InterPro"/>
</dbReference>
<dbReference type="GO" id="GO:0019509">
    <property type="term" value="P:L-methionine salvage from methylthioadenosine"/>
    <property type="evidence" value="ECO:0007669"/>
    <property type="project" value="UniProtKB-UniRule"/>
</dbReference>
<dbReference type="Pfam" id="PF03079">
    <property type="entry name" value="ARD"/>
    <property type="match status" value="1"/>
</dbReference>
<accession>A0A1H5RFJ0</accession>
<evidence type="ECO:0000256" key="9">
    <source>
        <dbReference type="HAMAP-Rule" id="MF_01682"/>
    </source>
</evidence>
<keyword evidence="11" id="KW-1185">Reference proteome</keyword>
<evidence type="ECO:0000256" key="3">
    <source>
        <dbReference type="ARBA" id="ARBA00022605"/>
    </source>
</evidence>
<keyword evidence="8 9" id="KW-0486">Methionine biosynthesis</keyword>
<feature type="binding site" evidence="9">
    <location>
        <position position="145"/>
    </location>
    <ligand>
        <name>Ni(2+)</name>
        <dbReference type="ChEBI" id="CHEBI:49786"/>
    </ligand>
</feature>
<reference evidence="11" key="1">
    <citation type="submission" date="2016-10" db="EMBL/GenBank/DDBJ databases">
        <authorList>
            <person name="Varghese N."/>
            <person name="Submissions S."/>
        </authorList>
    </citation>
    <scope>NUCLEOTIDE SEQUENCE [LARGE SCALE GENOMIC DNA]</scope>
    <source>
        <strain evidence="11">DSM 44654</strain>
    </source>
</reference>